<sequence>MSELFIVVGLKAKEGKEDELRRDLASLVEPSRKEDGNIRYDLFEDRDMPGHFVFVEEWASTEARDRHHEHGPHIVRFHENGVDNVEKTEFARMLRRVA</sequence>
<dbReference type="RefSeq" id="WP_109345724.1">
    <property type="nucleotide sequence ID" value="NZ_CP029343.1"/>
</dbReference>
<name>A0A2S2DKL4_9BURK</name>
<evidence type="ECO:0000313" key="3">
    <source>
        <dbReference type="Proteomes" id="UP000245820"/>
    </source>
</evidence>
<protein>
    <submittedName>
        <fullName evidence="2">Antibiotic biosynthesis monooxygenase</fullName>
    </submittedName>
</protein>
<dbReference type="InterPro" id="IPR007138">
    <property type="entry name" value="ABM_dom"/>
</dbReference>
<dbReference type="AlphaFoldDB" id="A0A2S2DKL4"/>
<dbReference type="PROSITE" id="PS51725">
    <property type="entry name" value="ABM"/>
    <property type="match status" value="1"/>
</dbReference>
<dbReference type="KEGG" id="mtim:DIR46_13730"/>
<reference evidence="2 3" key="1">
    <citation type="submission" date="2018-05" db="EMBL/GenBank/DDBJ databases">
        <title>Complete genome sequence of Massilia oculi sp. nov. CCUG 43427T (=DSM 26321T), the type strain of M. oculi, and comparison with genome sequences of other Massilia strains.</title>
        <authorList>
            <person name="Zhu B."/>
        </authorList>
    </citation>
    <scope>NUCLEOTIDE SEQUENCE [LARGE SCALE GENOMIC DNA]</scope>
    <source>
        <strain evidence="2 3">CCUG 43427</strain>
    </source>
</reference>
<dbReference type="EMBL" id="CP029343">
    <property type="protein sequence ID" value="AWL05386.1"/>
    <property type="molecule type" value="Genomic_DNA"/>
</dbReference>
<keyword evidence="3" id="KW-1185">Reference proteome</keyword>
<dbReference type="SUPFAM" id="SSF54909">
    <property type="entry name" value="Dimeric alpha+beta barrel"/>
    <property type="match status" value="1"/>
</dbReference>
<dbReference type="PANTHER" id="PTHR33336">
    <property type="entry name" value="QUINOL MONOOXYGENASE YGIN-RELATED"/>
    <property type="match status" value="1"/>
</dbReference>
<accession>A0A2S2DKL4</accession>
<gene>
    <name evidence="2" type="ORF">DIR46_13730</name>
</gene>
<dbReference type="InterPro" id="IPR050744">
    <property type="entry name" value="AI-2_Isomerase_LsrG"/>
</dbReference>
<proteinExistence type="predicted"/>
<dbReference type="Proteomes" id="UP000245820">
    <property type="component" value="Chromosome"/>
</dbReference>
<dbReference type="GO" id="GO:0004497">
    <property type="term" value="F:monooxygenase activity"/>
    <property type="evidence" value="ECO:0007669"/>
    <property type="project" value="UniProtKB-KW"/>
</dbReference>
<dbReference type="Pfam" id="PF03992">
    <property type="entry name" value="ABM"/>
    <property type="match status" value="1"/>
</dbReference>
<organism evidence="2 3">
    <name type="scientific">Massilia oculi</name>
    <dbReference type="NCBI Taxonomy" id="945844"/>
    <lineage>
        <taxon>Bacteria</taxon>
        <taxon>Pseudomonadati</taxon>
        <taxon>Pseudomonadota</taxon>
        <taxon>Betaproteobacteria</taxon>
        <taxon>Burkholderiales</taxon>
        <taxon>Oxalobacteraceae</taxon>
        <taxon>Telluria group</taxon>
        <taxon>Massilia</taxon>
    </lineage>
</organism>
<keyword evidence="2" id="KW-0503">Monooxygenase</keyword>
<dbReference type="PANTHER" id="PTHR33336:SF15">
    <property type="entry name" value="ABM DOMAIN-CONTAINING PROTEIN"/>
    <property type="match status" value="1"/>
</dbReference>
<keyword evidence="2" id="KW-0560">Oxidoreductase</keyword>
<evidence type="ECO:0000313" key="2">
    <source>
        <dbReference type="EMBL" id="AWL05386.1"/>
    </source>
</evidence>
<evidence type="ECO:0000259" key="1">
    <source>
        <dbReference type="PROSITE" id="PS51725"/>
    </source>
</evidence>
<feature type="domain" description="ABM" evidence="1">
    <location>
        <begin position="4"/>
        <end position="93"/>
    </location>
</feature>
<dbReference type="InterPro" id="IPR011008">
    <property type="entry name" value="Dimeric_a/b-barrel"/>
</dbReference>
<dbReference type="Gene3D" id="3.30.70.100">
    <property type="match status" value="1"/>
</dbReference>
<dbReference type="OrthoDB" id="9812192at2"/>